<organism evidence="3 4">
    <name type="scientific">Parasphaerochaeta coccoides (strain ATCC BAA-1237 / DSM 17374 / SPN1)</name>
    <name type="common">Sphaerochaeta coccoides</name>
    <dbReference type="NCBI Taxonomy" id="760011"/>
    <lineage>
        <taxon>Bacteria</taxon>
        <taxon>Pseudomonadati</taxon>
        <taxon>Spirochaetota</taxon>
        <taxon>Spirochaetia</taxon>
        <taxon>Spirochaetales</taxon>
        <taxon>Sphaerochaetaceae</taxon>
        <taxon>Parasphaerochaeta</taxon>
    </lineage>
</organism>
<name>F4GID9_PARC1</name>
<dbReference type="HOGENOM" id="CLU_1137450_0_0_12"/>
<feature type="transmembrane region" description="Helical" evidence="1">
    <location>
        <begin position="85"/>
        <end position="106"/>
    </location>
</feature>
<keyword evidence="4" id="KW-1185">Reference proteome</keyword>
<protein>
    <submittedName>
        <fullName evidence="3">Abortive infection protein</fullName>
    </submittedName>
</protein>
<keyword evidence="1" id="KW-0472">Membrane</keyword>
<evidence type="ECO:0000313" key="4">
    <source>
        <dbReference type="Proteomes" id="UP000007939"/>
    </source>
</evidence>
<dbReference type="EMBL" id="CP002659">
    <property type="protein sequence ID" value="AEC01647.1"/>
    <property type="molecule type" value="Genomic_DNA"/>
</dbReference>
<reference evidence="3 4" key="2">
    <citation type="journal article" date="2012" name="Stand. Genomic Sci.">
        <title>Complete genome sequence of the termite hindgut bacterium Spirochaeta coccoides type strain (SPN1(T)), reclassification in the genus Sphaerochaeta as Sphaerochaeta coccoides comb. nov. and emendations of the family Spirochaetaceae and the genus Sphaerochaeta.</title>
        <authorList>
            <person name="Abt B."/>
            <person name="Han C."/>
            <person name="Scheuner C."/>
            <person name="Lu M."/>
            <person name="Lapidus A."/>
            <person name="Nolan M."/>
            <person name="Lucas S."/>
            <person name="Hammon N."/>
            <person name="Deshpande S."/>
            <person name="Cheng J.F."/>
            <person name="Tapia R."/>
            <person name="Goodwin L.A."/>
            <person name="Pitluck S."/>
            <person name="Liolios K."/>
            <person name="Pagani I."/>
            <person name="Ivanova N."/>
            <person name="Mavromatis K."/>
            <person name="Mikhailova N."/>
            <person name="Huntemann M."/>
            <person name="Pati A."/>
            <person name="Chen A."/>
            <person name="Palaniappan K."/>
            <person name="Land M."/>
            <person name="Hauser L."/>
            <person name="Brambilla E.M."/>
            <person name="Rohde M."/>
            <person name="Spring S."/>
            <person name="Gronow S."/>
            <person name="Goker M."/>
            <person name="Woyke T."/>
            <person name="Bristow J."/>
            <person name="Eisen J.A."/>
            <person name="Markowitz V."/>
            <person name="Hugenholtz P."/>
            <person name="Kyrpides N.C."/>
            <person name="Klenk H.P."/>
            <person name="Detter J.C."/>
        </authorList>
    </citation>
    <scope>NUCLEOTIDE SEQUENCE [LARGE SCALE GENOMIC DNA]</scope>
    <source>
        <strain evidence="4">ATCC BAA-1237 / DSM 17374 / SPN1</strain>
    </source>
</reference>
<feature type="transmembrane region" description="Helical" evidence="1">
    <location>
        <begin position="36"/>
        <end position="53"/>
    </location>
</feature>
<dbReference type="Proteomes" id="UP000007939">
    <property type="component" value="Chromosome"/>
</dbReference>
<feature type="domain" description="CAAX prenyl protease 2/Lysostaphin resistance protein A-like" evidence="2">
    <location>
        <begin position="138"/>
        <end position="227"/>
    </location>
</feature>
<dbReference type="GO" id="GO:0004175">
    <property type="term" value="F:endopeptidase activity"/>
    <property type="evidence" value="ECO:0007669"/>
    <property type="project" value="UniProtKB-ARBA"/>
</dbReference>
<sequence length="244" mass="29103">MNYEPNKTGYTVLQSIFLLVITTTVLLYCYIEGKLYYGLIIMVSFSLQQICLWKLKRKRIFLEKTILFFTYFFPLLFGLKDNTEFTVPMQVFLFSGIVVIVLYYLINRRSIKILLSKEYIEKYSPPLNKKEFSIECYSLFTIPIAEEFFFRNFLFSLFNKSLISVIFTVLIISFLFVVSHYNSPWAPYLMGKKDLFWLFILSSFLIILKLSFQSIILCILVHYFFNLPTFLNYLSRLKKSKVYK</sequence>
<evidence type="ECO:0000256" key="1">
    <source>
        <dbReference type="SAM" id="Phobius"/>
    </source>
</evidence>
<dbReference type="STRING" id="760011.Spico_0418"/>
<accession>F4GID9</accession>
<evidence type="ECO:0000259" key="2">
    <source>
        <dbReference type="Pfam" id="PF02517"/>
    </source>
</evidence>
<feature type="transmembrane region" description="Helical" evidence="1">
    <location>
        <begin position="60"/>
        <end position="79"/>
    </location>
</feature>
<dbReference type="KEGG" id="scc:Spico_0418"/>
<reference evidence="4" key="1">
    <citation type="submission" date="2011-04" db="EMBL/GenBank/DDBJ databases">
        <title>The complete genome of Spirochaeta coccoides DSM 17374.</title>
        <authorList>
            <person name="Lucas S."/>
            <person name="Copeland A."/>
            <person name="Lapidus A."/>
            <person name="Bruce D."/>
            <person name="Goodwin L."/>
            <person name="Pitluck S."/>
            <person name="Peters L."/>
            <person name="Kyrpides N."/>
            <person name="Mavromatis K."/>
            <person name="Pagani I."/>
            <person name="Ivanova N."/>
            <person name="Ovchinnikova G."/>
            <person name="Lu M."/>
            <person name="Detter J.C."/>
            <person name="Tapia R."/>
            <person name="Han C."/>
            <person name="Land M."/>
            <person name="Hauser L."/>
            <person name="Markowitz V."/>
            <person name="Cheng J.-F."/>
            <person name="Hugenholtz P."/>
            <person name="Woyke T."/>
            <person name="Wu D."/>
            <person name="Spring S."/>
            <person name="Schroeder M."/>
            <person name="Brambilla E."/>
            <person name="Klenk H.-P."/>
            <person name="Eisen J.A."/>
        </authorList>
    </citation>
    <scope>NUCLEOTIDE SEQUENCE [LARGE SCALE GENOMIC DNA]</scope>
    <source>
        <strain evidence="4">ATCC BAA-1237 / DSM 17374 / SPN1</strain>
    </source>
</reference>
<dbReference type="Pfam" id="PF02517">
    <property type="entry name" value="Rce1-like"/>
    <property type="match status" value="1"/>
</dbReference>
<dbReference type="AlphaFoldDB" id="F4GID9"/>
<feature type="transmembrane region" description="Helical" evidence="1">
    <location>
        <begin position="195"/>
        <end position="225"/>
    </location>
</feature>
<evidence type="ECO:0000313" key="3">
    <source>
        <dbReference type="EMBL" id="AEC01647.1"/>
    </source>
</evidence>
<feature type="transmembrane region" description="Helical" evidence="1">
    <location>
        <begin position="161"/>
        <end position="183"/>
    </location>
</feature>
<proteinExistence type="predicted"/>
<feature type="transmembrane region" description="Helical" evidence="1">
    <location>
        <begin position="12"/>
        <end position="30"/>
    </location>
</feature>
<dbReference type="GO" id="GO:0080120">
    <property type="term" value="P:CAAX-box protein maturation"/>
    <property type="evidence" value="ECO:0007669"/>
    <property type="project" value="UniProtKB-ARBA"/>
</dbReference>
<keyword evidence="1" id="KW-0812">Transmembrane</keyword>
<dbReference type="InterPro" id="IPR003675">
    <property type="entry name" value="Rce1/LyrA-like_dom"/>
</dbReference>
<keyword evidence="1" id="KW-1133">Transmembrane helix</keyword>
<gene>
    <name evidence="3" type="ordered locus">Spico_0418</name>
</gene>